<organism evidence="1 2">
    <name type="scientific">Eubacterium uniforme</name>
    <dbReference type="NCBI Taxonomy" id="39495"/>
    <lineage>
        <taxon>Bacteria</taxon>
        <taxon>Bacillati</taxon>
        <taxon>Bacillota</taxon>
        <taxon>Clostridia</taxon>
        <taxon>Eubacteriales</taxon>
        <taxon>Eubacteriaceae</taxon>
        <taxon>Eubacterium</taxon>
    </lineage>
</organism>
<evidence type="ECO:0000313" key="1">
    <source>
        <dbReference type="EMBL" id="SKA72727.1"/>
    </source>
</evidence>
<keyword evidence="2" id="KW-1185">Reference proteome</keyword>
<dbReference type="AlphaFoldDB" id="A0A1T4W6A4"/>
<protein>
    <submittedName>
        <fullName evidence="1">Uncharacterized protein</fullName>
    </submittedName>
</protein>
<dbReference type="EMBL" id="FUXZ01000023">
    <property type="protein sequence ID" value="SKA72727.1"/>
    <property type="molecule type" value="Genomic_DNA"/>
</dbReference>
<name>A0A1T4W6A4_9FIRM</name>
<dbReference type="STRING" id="39495.SAMN02745111_02404"/>
<evidence type="ECO:0000313" key="2">
    <source>
        <dbReference type="Proteomes" id="UP000190814"/>
    </source>
</evidence>
<gene>
    <name evidence="1" type="ORF">SAMN02745111_02404</name>
</gene>
<proteinExistence type="predicted"/>
<dbReference type="Proteomes" id="UP000190814">
    <property type="component" value="Unassembled WGS sequence"/>
</dbReference>
<sequence>MEGLRKRLLKQLSWEFETYILTIKASSRDNIIDKAEEIALKKELYKQMKKYIKNTSDENVKRLTSISVENILDYYYYNIKNDSDFSFFRGDIDEIISNINNHVIM</sequence>
<accession>A0A1T4W6A4</accession>
<reference evidence="1 2" key="1">
    <citation type="submission" date="2017-02" db="EMBL/GenBank/DDBJ databases">
        <authorList>
            <person name="Peterson S.W."/>
        </authorList>
    </citation>
    <scope>NUCLEOTIDE SEQUENCE [LARGE SCALE GENOMIC DNA]</scope>
    <source>
        <strain evidence="1 2">ATCC 35992</strain>
    </source>
</reference>
<dbReference type="RefSeq" id="WP_078767209.1">
    <property type="nucleotide sequence ID" value="NZ_FUXZ01000023.1"/>
</dbReference>